<dbReference type="EMBL" id="GBRH01165045">
    <property type="protein sequence ID" value="JAE32851.1"/>
    <property type="molecule type" value="Transcribed_RNA"/>
</dbReference>
<evidence type="ECO:0000313" key="2">
    <source>
        <dbReference type="EMBL" id="JAE32851.1"/>
    </source>
</evidence>
<organism evidence="2">
    <name type="scientific">Arundo donax</name>
    <name type="common">Giant reed</name>
    <name type="synonym">Donax arundinaceus</name>
    <dbReference type="NCBI Taxonomy" id="35708"/>
    <lineage>
        <taxon>Eukaryota</taxon>
        <taxon>Viridiplantae</taxon>
        <taxon>Streptophyta</taxon>
        <taxon>Embryophyta</taxon>
        <taxon>Tracheophyta</taxon>
        <taxon>Spermatophyta</taxon>
        <taxon>Magnoliopsida</taxon>
        <taxon>Liliopsida</taxon>
        <taxon>Poales</taxon>
        <taxon>Poaceae</taxon>
        <taxon>PACMAD clade</taxon>
        <taxon>Arundinoideae</taxon>
        <taxon>Arundineae</taxon>
        <taxon>Arundo</taxon>
    </lineage>
</organism>
<reference evidence="2" key="1">
    <citation type="submission" date="2014-09" db="EMBL/GenBank/DDBJ databases">
        <authorList>
            <person name="Magalhaes I.L.F."/>
            <person name="Oliveira U."/>
            <person name="Santos F.R."/>
            <person name="Vidigal T.H.D.A."/>
            <person name="Brescovit A.D."/>
            <person name="Santos A.J."/>
        </authorList>
    </citation>
    <scope>NUCLEOTIDE SEQUENCE</scope>
    <source>
        <tissue evidence="2">Shoot tissue taken approximately 20 cm above the soil surface</tissue>
    </source>
</reference>
<accession>A0A0A9HDB7</accession>
<feature type="transmembrane region" description="Helical" evidence="1">
    <location>
        <begin position="12"/>
        <end position="31"/>
    </location>
</feature>
<keyword evidence="1" id="KW-0472">Membrane</keyword>
<dbReference type="AlphaFoldDB" id="A0A0A9HDB7"/>
<proteinExistence type="predicted"/>
<reference evidence="2" key="2">
    <citation type="journal article" date="2015" name="Data Brief">
        <title>Shoot transcriptome of the giant reed, Arundo donax.</title>
        <authorList>
            <person name="Barrero R.A."/>
            <person name="Guerrero F.D."/>
            <person name="Moolhuijzen P."/>
            <person name="Goolsby J.A."/>
            <person name="Tidwell J."/>
            <person name="Bellgard S.E."/>
            <person name="Bellgard M.I."/>
        </authorList>
    </citation>
    <scope>NUCLEOTIDE SEQUENCE</scope>
    <source>
        <tissue evidence="2">Shoot tissue taken approximately 20 cm above the soil surface</tissue>
    </source>
</reference>
<sequence>MGTDKSSQANRSFSPFLIGLSSVANLIFQPFSLPMAGSSEYQLNTRNTLRACLVELHLKVILCGR</sequence>
<name>A0A0A9HDB7_ARUDO</name>
<evidence type="ECO:0000256" key="1">
    <source>
        <dbReference type="SAM" id="Phobius"/>
    </source>
</evidence>
<keyword evidence="1" id="KW-1133">Transmembrane helix</keyword>
<keyword evidence="1" id="KW-0812">Transmembrane</keyword>
<protein>
    <submittedName>
        <fullName evidence="2">Uncharacterized protein</fullName>
    </submittedName>
</protein>